<dbReference type="AlphaFoldDB" id="A0AAW8FS47"/>
<gene>
    <name evidence="2" type="ORF">QFZ22_007845</name>
</gene>
<dbReference type="EMBL" id="JAUSZV010000005">
    <property type="protein sequence ID" value="MDQ0911860.1"/>
    <property type="molecule type" value="Genomic_DNA"/>
</dbReference>
<evidence type="ECO:0000256" key="1">
    <source>
        <dbReference type="SAM" id="MobiDB-lite"/>
    </source>
</evidence>
<organism evidence="2 3">
    <name type="scientific">Streptomyces canus</name>
    <dbReference type="NCBI Taxonomy" id="58343"/>
    <lineage>
        <taxon>Bacteria</taxon>
        <taxon>Bacillati</taxon>
        <taxon>Actinomycetota</taxon>
        <taxon>Actinomycetes</taxon>
        <taxon>Kitasatosporales</taxon>
        <taxon>Streptomycetaceae</taxon>
        <taxon>Streptomyces</taxon>
        <taxon>Streptomyces aurantiacus group</taxon>
    </lineage>
</organism>
<protein>
    <recommendedName>
        <fullName evidence="4">Secreted protein</fullName>
    </recommendedName>
</protein>
<proteinExistence type="predicted"/>
<comment type="caution">
    <text evidence="2">The sequence shown here is derived from an EMBL/GenBank/DDBJ whole genome shotgun (WGS) entry which is preliminary data.</text>
</comment>
<evidence type="ECO:0008006" key="4">
    <source>
        <dbReference type="Google" id="ProtNLM"/>
    </source>
</evidence>
<accession>A0AAW8FS47</accession>
<evidence type="ECO:0000313" key="3">
    <source>
        <dbReference type="Proteomes" id="UP001234216"/>
    </source>
</evidence>
<reference evidence="2" key="1">
    <citation type="submission" date="2023-07" db="EMBL/GenBank/DDBJ databases">
        <title>Comparative genomics of wheat-associated soil bacteria to identify genetic determinants of phenazine resistance.</title>
        <authorList>
            <person name="Mouncey N."/>
        </authorList>
    </citation>
    <scope>NUCLEOTIDE SEQUENCE</scope>
    <source>
        <strain evidence="2">V4I22</strain>
    </source>
</reference>
<evidence type="ECO:0000313" key="2">
    <source>
        <dbReference type="EMBL" id="MDQ0911860.1"/>
    </source>
</evidence>
<feature type="compositionally biased region" description="Polar residues" evidence="1">
    <location>
        <begin position="169"/>
        <end position="179"/>
    </location>
</feature>
<feature type="region of interest" description="Disordered" evidence="1">
    <location>
        <begin position="167"/>
        <end position="214"/>
    </location>
</feature>
<name>A0AAW8FS47_9ACTN</name>
<sequence length="363" mass="35343">MSDLCSTLPGMSWMRGLIALLAVCVVLVTGSVSCGASGAQERKDGQSVSPVGKVLDDTDEEGRHYREVDKDNAPDVGIQVQPNSDDSWSVRLTIENFTFSPAGTKAKAVSGRGVAVVFVDDRPVTTLRAPSCRLAAAYVPQGTHKVTARLYADDGTVWAVDGDPVESTADVTASEPQPTGSGGGAAKPGSLEPQDGSTSSRVTTGAGGELPDARVAGAGAGEAWTLRAATDTGGRVSVLQAGTRAGGGVSVLWAGVGSGGGVAGAGADASAVGGDSTLWAGARVSGGALVLPVGDARALWTGTRAGGGVSVLWAGVGSGGGVAGAGAGAGVSSGGGVTELRVGAGVSDGVSEARVATSVGGGR</sequence>
<feature type="region of interest" description="Disordered" evidence="1">
    <location>
        <begin position="36"/>
        <end position="56"/>
    </location>
</feature>
<dbReference type="Proteomes" id="UP001234216">
    <property type="component" value="Unassembled WGS sequence"/>
</dbReference>